<dbReference type="WBParaSite" id="NBR_0001719201-mRNA-1">
    <property type="protein sequence ID" value="NBR_0001719201-mRNA-1"/>
    <property type="gene ID" value="NBR_0001719201"/>
</dbReference>
<dbReference type="AlphaFoldDB" id="A0A0N4YJN7"/>
<sequence>MFSSPSRKRPRKYSDEDASFRSDGTSLGVEYEDEHEEYDECEEQGHSKDDLIAPNIMLEQLNSFRDFVTGRGKLDMSWSRMKTLFDEWFKQEGSDAVDSEALMKSFKRYLSSSLKPTMMSMDIAFKSVNDYLERPSSVLLHPDFPSKPPTLLHFYCKKFGIEAVDRMKDDNDGRTECEKELVELEKSYVEKMEDFLSNHREALSPNQQSFIENRIKVLRRKLFPSQRTPKGTPRARNGKGSNGKAKEEKTAFELFCSTKQDKYTDLPEETRLKKLRKKFDKLEDDKKEIFEKLALLG</sequence>
<feature type="compositionally biased region" description="Acidic residues" evidence="1">
    <location>
        <begin position="30"/>
        <end position="42"/>
    </location>
</feature>
<dbReference type="STRING" id="27835.A0A0N4YJN7"/>
<dbReference type="InterPro" id="IPR036910">
    <property type="entry name" value="HMG_box_dom_sf"/>
</dbReference>
<gene>
    <name evidence="2" type="ORF">NBR_LOCUS17193</name>
</gene>
<protein>
    <submittedName>
        <fullName evidence="2 4">Uncharacterized protein</fullName>
    </submittedName>
</protein>
<evidence type="ECO:0000256" key="1">
    <source>
        <dbReference type="SAM" id="MobiDB-lite"/>
    </source>
</evidence>
<dbReference type="Proteomes" id="UP000271162">
    <property type="component" value="Unassembled WGS sequence"/>
</dbReference>
<keyword evidence="3" id="KW-1185">Reference proteome</keyword>
<evidence type="ECO:0000313" key="3">
    <source>
        <dbReference type="Proteomes" id="UP000271162"/>
    </source>
</evidence>
<feature type="region of interest" description="Disordered" evidence="1">
    <location>
        <begin position="223"/>
        <end position="246"/>
    </location>
</feature>
<proteinExistence type="predicted"/>
<evidence type="ECO:0000313" key="2">
    <source>
        <dbReference type="EMBL" id="VDL80806.1"/>
    </source>
</evidence>
<reference evidence="2 3" key="2">
    <citation type="submission" date="2018-11" db="EMBL/GenBank/DDBJ databases">
        <authorList>
            <consortium name="Pathogen Informatics"/>
        </authorList>
    </citation>
    <scope>NUCLEOTIDE SEQUENCE [LARGE SCALE GENOMIC DNA]</scope>
</reference>
<dbReference type="EMBL" id="UYSL01022608">
    <property type="protein sequence ID" value="VDL80806.1"/>
    <property type="molecule type" value="Genomic_DNA"/>
</dbReference>
<dbReference type="SUPFAM" id="SSF47095">
    <property type="entry name" value="HMG-box"/>
    <property type="match status" value="1"/>
</dbReference>
<organism evidence="4">
    <name type="scientific">Nippostrongylus brasiliensis</name>
    <name type="common">Rat hookworm</name>
    <dbReference type="NCBI Taxonomy" id="27835"/>
    <lineage>
        <taxon>Eukaryota</taxon>
        <taxon>Metazoa</taxon>
        <taxon>Ecdysozoa</taxon>
        <taxon>Nematoda</taxon>
        <taxon>Chromadorea</taxon>
        <taxon>Rhabditida</taxon>
        <taxon>Rhabditina</taxon>
        <taxon>Rhabditomorpha</taxon>
        <taxon>Strongyloidea</taxon>
        <taxon>Heligmosomidae</taxon>
        <taxon>Nippostrongylus</taxon>
    </lineage>
</organism>
<dbReference type="OMA" id="WNNESNA"/>
<evidence type="ECO:0000313" key="4">
    <source>
        <dbReference type="WBParaSite" id="NBR_0001719201-mRNA-1"/>
    </source>
</evidence>
<feature type="compositionally biased region" description="Basic residues" evidence="1">
    <location>
        <begin position="1"/>
        <end position="11"/>
    </location>
</feature>
<feature type="region of interest" description="Disordered" evidence="1">
    <location>
        <begin position="1"/>
        <end position="46"/>
    </location>
</feature>
<name>A0A0N4YJN7_NIPBR</name>
<accession>A0A0N4YJN7</accession>
<reference evidence="4" key="1">
    <citation type="submission" date="2017-02" db="UniProtKB">
        <authorList>
            <consortium name="WormBaseParasite"/>
        </authorList>
    </citation>
    <scope>IDENTIFICATION</scope>
</reference>